<evidence type="ECO:0000313" key="7">
    <source>
        <dbReference type="Proteomes" id="UP000246702"/>
    </source>
</evidence>
<evidence type="ECO:0000256" key="1">
    <source>
        <dbReference type="ARBA" id="ARBA00022801"/>
    </source>
</evidence>
<dbReference type="PANTHER" id="PTHR20963:SF43">
    <property type="entry name" value="PUTATIVE (AFU_ORTHOLOGUE AFUA_7G01240)-RELATED"/>
    <property type="match status" value="1"/>
</dbReference>
<dbReference type="RefSeq" id="XP_025464555.1">
    <property type="nucleotide sequence ID" value="XM_025609338.1"/>
</dbReference>
<dbReference type="InterPro" id="IPR016274">
    <property type="entry name" value="Histidine_acid_Pase_euk"/>
</dbReference>
<dbReference type="Pfam" id="PF00328">
    <property type="entry name" value="His_Phos_2"/>
    <property type="match status" value="1"/>
</dbReference>
<dbReference type="GeneID" id="37111481"/>
<evidence type="ECO:0000256" key="4">
    <source>
        <dbReference type="PIRSR" id="PIRSR000894-2"/>
    </source>
</evidence>
<evidence type="ECO:0000256" key="2">
    <source>
        <dbReference type="ARBA" id="ARBA00023180"/>
    </source>
</evidence>
<sequence length="514" mass="55508">MPPLTPLTATALSLVATATASFNLQSTWGNLSPYTPSPGFTLPAGNPIGCELTQTHILHRHAQRYPTSYLLDANSMEAFAEKLSNYTTAHPNSTLGTGPLSFLNHWEYVMGTETLLPTGAATEATSGAWFWSKYGRTLYKAPAGMADWSEDLNVFPNGTKRAKPMFRTTSQARILESARWWLSGFFSNIGANSSYPQYDLVIIPEGDGYNNTLSGSCPEATYPGDDTAEQFITIFTRPIITRFTPYLPANLTLTPFDILSMMNLCPYETAVLGSSSFCALFTPSEWSSYSYQLDLQFYGDYGFGSPSGRAQGIGYVLELAARLQSHLITSPEANINITYDSNPATFPLHQPLYMDMSHDDVIVSVIAALGMEYFNFGPKGMPGNITGSEVPTNRTFKLNEIAPFGARLVTEVWKCPVGVVESGGLGQLGAVVYENPGLSGVGKNGTKEFVRWVLNEMPVPVEGVVGCEGAQNGFCPLEGFLSGVPSMKKKAQFDEACVVGVTGSGMVGDGCPHS</sequence>
<keyword evidence="4" id="KW-1015">Disulfide bond</keyword>
<dbReference type="Gene3D" id="3.40.50.1240">
    <property type="entry name" value="Phosphoglycerate mutase-like"/>
    <property type="match status" value="1"/>
</dbReference>
<keyword evidence="1" id="KW-0378">Hydrolase</keyword>
<evidence type="ECO:0000313" key="6">
    <source>
        <dbReference type="EMBL" id="PWY78043.1"/>
    </source>
</evidence>
<feature type="disulfide bond" evidence="4">
    <location>
        <begin position="265"/>
        <end position="278"/>
    </location>
</feature>
<reference evidence="6 7" key="1">
    <citation type="submission" date="2016-12" db="EMBL/GenBank/DDBJ databases">
        <title>The genomes of Aspergillus section Nigri reveals drivers in fungal speciation.</title>
        <authorList>
            <consortium name="DOE Joint Genome Institute"/>
            <person name="Vesth T.C."/>
            <person name="Nybo J."/>
            <person name="Theobald S."/>
            <person name="Brandl J."/>
            <person name="Frisvad J.C."/>
            <person name="Nielsen K.F."/>
            <person name="Lyhne E.K."/>
            <person name="Kogle M.E."/>
            <person name="Kuo A."/>
            <person name="Riley R."/>
            <person name="Clum A."/>
            <person name="Nolan M."/>
            <person name="Lipzen A."/>
            <person name="Salamov A."/>
            <person name="Henrissat B."/>
            <person name="Wiebenga A."/>
            <person name="De Vries R.P."/>
            <person name="Grigoriev I.V."/>
            <person name="Mortensen U.H."/>
            <person name="Andersen M.R."/>
            <person name="Baker S.E."/>
        </authorList>
    </citation>
    <scope>NUCLEOTIDE SEQUENCE [LARGE SCALE GENOMIC DNA]</scope>
    <source>
        <strain evidence="6 7">CBS 115572</strain>
    </source>
</reference>
<feature type="signal peptide" evidence="5">
    <location>
        <begin position="1"/>
        <end position="20"/>
    </location>
</feature>
<dbReference type="EMBL" id="MSFK01000025">
    <property type="protein sequence ID" value="PWY78043.1"/>
    <property type="molecule type" value="Genomic_DNA"/>
</dbReference>
<name>A0A317VUS7_9EURO</name>
<dbReference type="GO" id="GO:0003993">
    <property type="term" value="F:acid phosphatase activity"/>
    <property type="evidence" value="ECO:0007669"/>
    <property type="project" value="TreeGrafter"/>
</dbReference>
<evidence type="ECO:0000256" key="3">
    <source>
        <dbReference type="PIRSR" id="PIRSR000894-1"/>
    </source>
</evidence>
<keyword evidence="5" id="KW-0732">Signal</keyword>
<organism evidence="6 7">
    <name type="scientific">Aspergillus sclerotioniger CBS 115572</name>
    <dbReference type="NCBI Taxonomy" id="1450535"/>
    <lineage>
        <taxon>Eukaryota</taxon>
        <taxon>Fungi</taxon>
        <taxon>Dikarya</taxon>
        <taxon>Ascomycota</taxon>
        <taxon>Pezizomycotina</taxon>
        <taxon>Eurotiomycetes</taxon>
        <taxon>Eurotiomycetidae</taxon>
        <taxon>Eurotiales</taxon>
        <taxon>Aspergillaceae</taxon>
        <taxon>Aspergillus</taxon>
        <taxon>Aspergillus subgen. Circumdati</taxon>
    </lineage>
</organism>
<feature type="chain" id="PRO_5016259040" evidence="5">
    <location>
        <begin position="21"/>
        <end position="514"/>
    </location>
</feature>
<feature type="active site" description="Proton donor" evidence="3">
    <location>
        <position position="359"/>
    </location>
</feature>
<dbReference type="Proteomes" id="UP000246702">
    <property type="component" value="Unassembled WGS sequence"/>
</dbReference>
<dbReference type="PIRSF" id="PIRSF000894">
    <property type="entry name" value="Acid_phosphatase"/>
    <property type="match status" value="1"/>
</dbReference>
<feature type="disulfide bond" evidence="4">
    <location>
        <begin position="50"/>
        <end position="415"/>
    </location>
</feature>
<feature type="active site" description="Nucleophile" evidence="3">
    <location>
        <position position="61"/>
    </location>
</feature>
<dbReference type="STRING" id="1450535.A0A317VUS7"/>
<dbReference type="InterPro" id="IPR000560">
    <property type="entry name" value="His_Pase_clade-2"/>
</dbReference>
<keyword evidence="2" id="KW-0325">Glycoprotein</keyword>
<comment type="caution">
    <text evidence="6">The sequence shown here is derived from an EMBL/GenBank/DDBJ whole genome shotgun (WGS) entry which is preliminary data.</text>
</comment>
<dbReference type="SUPFAM" id="SSF53254">
    <property type="entry name" value="Phosphoglycerate mutase-like"/>
    <property type="match status" value="1"/>
</dbReference>
<protein>
    <submittedName>
        <fullName evidence="6">Phytase</fullName>
    </submittedName>
</protein>
<dbReference type="CDD" id="cd07061">
    <property type="entry name" value="HP_HAP_like"/>
    <property type="match status" value="1"/>
</dbReference>
<accession>A0A317VUS7</accession>
<evidence type="ECO:0000256" key="5">
    <source>
        <dbReference type="SAM" id="SignalP"/>
    </source>
</evidence>
<keyword evidence="7" id="KW-1185">Reference proteome</keyword>
<dbReference type="PANTHER" id="PTHR20963">
    <property type="entry name" value="MULTIPLE INOSITOL POLYPHOSPHATE PHOSPHATASE-RELATED"/>
    <property type="match status" value="1"/>
</dbReference>
<dbReference type="InterPro" id="IPR029033">
    <property type="entry name" value="His_PPase_superfam"/>
</dbReference>
<gene>
    <name evidence="6" type="ORF">BO94DRAFT_498067</name>
</gene>
<dbReference type="AlphaFoldDB" id="A0A317VUS7"/>
<proteinExistence type="predicted"/>
<dbReference type="OrthoDB" id="6509975at2759"/>